<reference evidence="2" key="1">
    <citation type="submission" date="2020-05" db="EMBL/GenBank/DDBJ databases">
        <authorList>
            <person name="Chiriac C."/>
            <person name="Salcher M."/>
            <person name="Ghai R."/>
            <person name="Kavagutti S V."/>
        </authorList>
    </citation>
    <scope>NUCLEOTIDE SEQUENCE</scope>
</reference>
<dbReference type="AlphaFoldDB" id="A0A6J7LTA9"/>
<sequence length="89" mass="9465">MNRARVSGRGNANIRRDAGSGSNTLVKTVSEPLASNRNGSRSPAMTAPSRISAGTPWAYRAVCHCTPVNGVPAGLASMTPHNRRSTYRR</sequence>
<evidence type="ECO:0000256" key="1">
    <source>
        <dbReference type="SAM" id="MobiDB-lite"/>
    </source>
</evidence>
<accession>A0A6J7LTA9</accession>
<feature type="region of interest" description="Disordered" evidence="1">
    <location>
        <begin position="1"/>
        <end position="50"/>
    </location>
</feature>
<organism evidence="2">
    <name type="scientific">freshwater metagenome</name>
    <dbReference type="NCBI Taxonomy" id="449393"/>
    <lineage>
        <taxon>unclassified sequences</taxon>
        <taxon>metagenomes</taxon>
        <taxon>ecological metagenomes</taxon>
    </lineage>
</organism>
<evidence type="ECO:0000313" key="2">
    <source>
        <dbReference type="EMBL" id="CAB4970632.1"/>
    </source>
</evidence>
<feature type="compositionally biased region" description="Polar residues" evidence="1">
    <location>
        <begin position="20"/>
        <end position="43"/>
    </location>
</feature>
<protein>
    <submittedName>
        <fullName evidence="2">Unannotated protein</fullName>
    </submittedName>
</protein>
<dbReference type="EMBL" id="CAFBNE010000191">
    <property type="protein sequence ID" value="CAB4970632.1"/>
    <property type="molecule type" value="Genomic_DNA"/>
</dbReference>
<feature type="region of interest" description="Disordered" evidence="1">
    <location>
        <begin position="70"/>
        <end position="89"/>
    </location>
</feature>
<proteinExistence type="predicted"/>
<gene>
    <name evidence="2" type="ORF">UFOPK3772_03350</name>
</gene>
<name>A0A6J7LTA9_9ZZZZ</name>